<dbReference type="PROSITE" id="PS00138">
    <property type="entry name" value="SUBTILASE_SER"/>
    <property type="match status" value="1"/>
</dbReference>
<evidence type="ECO:0000256" key="7">
    <source>
        <dbReference type="RuleBase" id="RU003355"/>
    </source>
</evidence>
<dbReference type="InterPro" id="IPR015500">
    <property type="entry name" value="Peptidase_S8_subtilisin-rel"/>
</dbReference>
<keyword evidence="11" id="KW-1185">Reference proteome</keyword>
<evidence type="ECO:0000256" key="6">
    <source>
        <dbReference type="PROSITE-ProRule" id="PRU01240"/>
    </source>
</evidence>
<keyword evidence="3" id="KW-0479">Metal-binding</keyword>
<feature type="domain" description="Peptidase S8/S53" evidence="9">
    <location>
        <begin position="416"/>
        <end position="503"/>
    </location>
</feature>
<feature type="active site" description="Charge relay system" evidence="6">
    <location>
        <position position="168"/>
    </location>
</feature>
<dbReference type="Proteomes" id="UP000478837">
    <property type="component" value="Unassembled WGS sequence"/>
</dbReference>
<dbReference type="GO" id="GO:0004252">
    <property type="term" value="F:serine-type endopeptidase activity"/>
    <property type="evidence" value="ECO:0007669"/>
    <property type="project" value="UniProtKB-UniRule"/>
</dbReference>
<evidence type="ECO:0000256" key="2">
    <source>
        <dbReference type="ARBA" id="ARBA00022670"/>
    </source>
</evidence>
<keyword evidence="4 6" id="KW-0378">Hydrolase</keyword>
<sequence length="621" mass="62818">MKNNKFIPSLVAAGLALASYGAVADDNRYIIQVDNASKGIVKALAKQSGAEINVDADGFIAATFKGKTLSDVKGLLNNPHVRLVEVDQKRAPMALYNDDAGDATQTQLTPYAVYQSQADQVMFNSNAGMKVCVIDSGLDSSNADFNWSAITGDNDVGTGNWFENGGPHGTHVAGTIGAADNGFGVVGMAPGVDMHIIKVFNAAGWGYSSDLAQAAQLCSQAGANIINMSLGGGGANSTEENAFKDFVANGGLVVAAAGNDGNSVRSYPAGYSSVMMIGANDADNNIASFSQYPSCSSGRGKRVTTDETICVEVTAGGVDTLSTYPAGGASMSGLSADGQGFASSAMENTGSAAGNTYFLGIGDAIDNNAAGKVCVIDRGTISFYDKVNNCELSGGIGAVLINNEPGMLYGTLGDTNNTTIPAVGAAQEDRAALLAASTISISIGASDYGYMSGTSMATPAVAGVAALVWSNHPTCSGEEIRSALKATALDSGAAGKDDFFGYGIVQAADMNNYLTQNGCAGGDTGGGDTGGGDTGGGDTGGGDLTLSASGYKVKGTQRVDLSWSAATSDSVDIYRDNSLITTTSNDGAYTDAINAKGGANYNYQVCEAGTTTCSATISVVF</sequence>
<dbReference type="GO" id="GO:0006508">
    <property type="term" value="P:proteolysis"/>
    <property type="evidence" value="ECO:0007669"/>
    <property type="project" value="UniProtKB-KW"/>
</dbReference>
<dbReference type="Pfam" id="PF00082">
    <property type="entry name" value="Peptidase_S8"/>
    <property type="match status" value="2"/>
</dbReference>
<dbReference type="Gene3D" id="3.50.30.30">
    <property type="match status" value="1"/>
</dbReference>
<dbReference type="CDD" id="cd07477">
    <property type="entry name" value="Peptidases_S8_Subtilisin_subset"/>
    <property type="match status" value="1"/>
</dbReference>
<organism evidence="10 11">
    <name type="scientific">Alteromonas hispanica</name>
    <dbReference type="NCBI Taxonomy" id="315421"/>
    <lineage>
        <taxon>Bacteria</taxon>
        <taxon>Pseudomonadati</taxon>
        <taxon>Pseudomonadota</taxon>
        <taxon>Gammaproteobacteria</taxon>
        <taxon>Alteromonadales</taxon>
        <taxon>Alteromonadaceae</taxon>
        <taxon>Alteromonas/Salinimonas group</taxon>
        <taxon>Alteromonas</taxon>
    </lineage>
</organism>
<evidence type="ECO:0000256" key="8">
    <source>
        <dbReference type="SAM" id="SignalP"/>
    </source>
</evidence>
<evidence type="ECO:0000256" key="3">
    <source>
        <dbReference type="ARBA" id="ARBA00022723"/>
    </source>
</evidence>
<dbReference type="GO" id="GO:0046872">
    <property type="term" value="F:metal ion binding"/>
    <property type="evidence" value="ECO:0007669"/>
    <property type="project" value="UniProtKB-KW"/>
</dbReference>
<dbReference type="AlphaFoldDB" id="A0A6L9MXA6"/>
<dbReference type="InterPro" id="IPR023827">
    <property type="entry name" value="Peptidase_S8_Asp-AS"/>
</dbReference>
<feature type="domain" description="Peptidase S8/S53" evidence="9">
    <location>
        <begin position="127"/>
        <end position="325"/>
    </location>
</feature>
<proteinExistence type="inferred from homology"/>
<feature type="signal peptide" evidence="8">
    <location>
        <begin position="1"/>
        <end position="24"/>
    </location>
</feature>
<dbReference type="PRINTS" id="PR00723">
    <property type="entry name" value="SUBTILISIN"/>
</dbReference>
<evidence type="ECO:0000313" key="11">
    <source>
        <dbReference type="Proteomes" id="UP000478837"/>
    </source>
</evidence>
<dbReference type="PROSITE" id="PS00136">
    <property type="entry name" value="SUBTILASE_ASP"/>
    <property type="match status" value="1"/>
</dbReference>
<evidence type="ECO:0000256" key="5">
    <source>
        <dbReference type="ARBA" id="ARBA00022825"/>
    </source>
</evidence>
<dbReference type="RefSeq" id="WP_163112476.1">
    <property type="nucleotide sequence ID" value="NZ_JAAAWP010000010.1"/>
</dbReference>
<dbReference type="InterPro" id="IPR034202">
    <property type="entry name" value="Subtilisin_Carlsberg-like"/>
</dbReference>
<dbReference type="PROSITE" id="PS51892">
    <property type="entry name" value="SUBTILASE"/>
    <property type="match status" value="1"/>
</dbReference>
<name>A0A6L9MXA6_9ALTE</name>
<dbReference type="PANTHER" id="PTHR43806:SF11">
    <property type="entry name" value="CEREVISIN-RELATED"/>
    <property type="match status" value="1"/>
</dbReference>
<comment type="caution">
    <text evidence="10">The sequence shown here is derived from an EMBL/GenBank/DDBJ whole genome shotgun (WGS) entry which is preliminary data.</text>
</comment>
<dbReference type="GO" id="GO:0005615">
    <property type="term" value="C:extracellular space"/>
    <property type="evidence" value="ECO:0007669"/>
    <property type="project" value="TreeGrafter"/>
</dbReference>
<feature type="active site" description="Charge relay system" evidence="6">
    <location>
        <position position="135"/>
    </location>
</feature>
<evidence type="ECO:0000256" key="4">
    <source>
        <dbReference type="ARBA" id="ARBA00022801"/>
    </source>
</evidence>
<gene>
    <name evidence="10" type="ORF">GTW09_14505</name>
</gene>
<feature type="active site" description="Charge relay system" evidence="6">
    <location>
        <position position="455"/>
    </location>
</feature>
<evidence type="ECO:0000259" key="9">
    <source>
        <dbReference type="Pfam" id="PF00082"/>
    </source>
</evidence>
<dbReference type="SUPFAM" id="SSF52743">
    <property type="entry name" value="Subtilisin-like"/>
    <property type="match status" value="1"/>
</dbReference>
<reference evidence="10 11" key="1">
    <citation type="submission" date="2020-01" db="EMBL/GenBank/DDBJ databases">
        <title>Genomes of bacteria type strains.</title>
        <authorList>
            <person name="Chen J."/>
            <person name="Zhu S."/>
            <person name="Yang J."/>
        </authorList>
    </citation>
    <scope>NUCLEOTIDE SEQUENCE [LARGE SCALE GENOMIC DNA]</scope>
    <source>
        <strain evidence="10 11">LMG 22958</strain>
    </source>
</reference>
<dbReference type="EMBL" id="JAAAWP010000010">
    <property type="protein sequence ID" value="NDW22737.1"/>
    <property type="molecule type" value="Genomic_DNA"/>
</dbReference>
<dbReference type="InterPro" id="IPR022398">
    <property type="entry name" value="Peptidase_S8_His-AS"/>
</dbReference>
<dbReference type="InterPro" id="IPR023828">
    <property type="entry name" value="Peptidase_S8_Ser-AS"/>
</dbReference>
<dbReference type="InterPro" id="IPR000209">
    <property type="entry name" value="Peptidase_S8/S53_dom"/>
</dbReference>
<dbReference type="Gene3D" id="3.40.50.200">
    <property type="entry name" value="Peptidase S8/S53 domain"/>
    <property type="match status" value="1"/>
</dbReference>
<comment type="similarity">
    <text evidence="1 6 7">Belongs to the peptidase S8 family.</text>
</comment>
<keyword evidence="5 6" id="KW-0720">Serine protease</keyword>
<dbReference type="InterPro" id="IPR036852">
    <property type="entry name" value="Peptidase_S8/S53_dom_sf"/>
</dbReference>
<dbReference type="InterPro" id="IPR050131">
    <property type="entry name" value="Peptidase_S8_subtilisin-like"/>
</dbReference>
<feature type="chain" id="PRO_5026889889" evidence="8">
    <location>
        <begin position="25"/>
        <end position="621"/>
    </location>
</feature>
<keyword evidence="2 6" id="KW-0645">Protease</keyword>
<dbReference type="PANTHER" id="PTHR43806">
    <property type="entry name" value="PEPTIDASE S8"/>
    <property type="match status" value="1"/>
</dbReference>
<dbReference type="PROSITE" id="PS00137">
    <property type="entry name" value="SUBTILASE_HIS"/>
    <property type="match status" value="1"/>
</dbReference>
<evidence type="ECO:0000313" key="10">
    <source>
        <dbReference type="EMBL" id="NDW22737.1"/>
    </source>
</evidence>
<evidence type="ECO:0000256" key="1">
    <source>
        <dbReference type="ARBA" id="ARBA00011073"/>
    </source>
</evidence>
<protein>
    <submittedName>
        <fullName evidence="10">S8 family serine peptidase</fullName>
    </submittedName>
</protein>
<keyword evidence="8" id="KW-0732">Signal</keyword>
<accession>A0A6L9MXA6</accession>